<keyword evidence="3" id="KW-0560">Oxidoreductase</keyword>
<proteinExistence type="predicted"/>
<dbReference type="SUPFAM" id="SSF69118">
    <property type="entry name" value="AhpD-like"/>
    <property type="match status" value="1"/>
</dbReference>
<organism evidence="3 4">
    <name type="scientific">Haloterrigena salina JCM 13891</name>
    <dbReference type="NCBI Taxonomy" id="1227488"/>
    <lineage>
        <taxon>Archaea</taxon>
        <taxon>Methanobacteriati</taxon>
        <taxon>Methanobacteriota</taxon>
        <taxon>Stenosarchaea group</taxon>
        <taxon>Halobacteria</taxon>
        <taxon>Halobacteriales</taxon>
        <taxon>Natrialbaceae</taxon>
        <taxon>Haloterrigena</taxon>
    </lineage>
</organism>
<keyword evidence="4" id="KW-1185">Reference proteome</keyword>
<comment type="caution">
    <text evidence="3">The sequence shown here is derived from an EMBL/GenBank/DDBJ whole genome shotgun (WGS) entry which is preliminary data.</text>
</comment>
<dbReference type="PANTHER" id="PTHR35446">
    <property type="entry name" value="SI:CH211-175M2.5"/>
    <property type="match status" value="1"/>
</dbReference>
<evidence type="ECO:0000259" key="2">
    <source>
        <dbReference type="Pfam" id="PF02627"/>
    </source>
</evidence>
<name>M0C8N2_9EURY</name>
<accession>M0C8N2</accession>
<dbReference type="Proteomes" id="UP000011657">
    <property type="component" value="Unassembled WGS sequence"/>
</dbReference>
<dbReference type="InterPro" id="IPR004675">
    <property type="entry name" value="AhpD_core"/>
</dbReference>
<dbReference type="Pfam" id="PF02627">
    <property type="entry name" value="CMD"/>
    <property type="match status" value="1"/>
</dbReference>
<dbReference type="InterPro" id="IPR029032">
    <property type="entry name" value="AhpD-like"/>
</dbReference>
<feature type="region of interest" description="Disordered" evidence="1">
    <location>
        <begin position="1"/>
        <end position="22"/>
    </location>
</feature>
<dbReference type="STRING" id="1227488.C477_07918"/>
<feature type="compositionally biased region" description="Acidic residues" evidence="1">
    <location>
        <begin position="1"/>
        <end position="13"/>
    </location>
</feature>
<dbReference type="EMBL" id="AOIS01000029">
    <property type="protein sequence ID" value="ELZ19580.1"/>
    <property type="molecule type" value="Genomic_DNA"/>
</dbReference>
<sequence length="204" mass="23198">MTESDTETDDAVDPELRDDAMERFPVPNLEELPDDLRERIADETERAGFTPNVFAAMAYKPSHFRAFFDYHDALVEDTALEREEIEMIVVAVSGVNHCYYCNVAHGALVRIYAEDPLLADQLVANYRTADINDAHRTMLDVAVKLTERPTEVEQGDLEALRQAGFDEEACWDIASVTAFYNLSNRLAMFADMRPNEEFHTLGRE</sequence>
<dbReference type="eggNOG" id="arCOG06151">
    <property type="taxonomic scope" value="Archaea"/>
</dbReference>
<dbReference type="AlphaFoldDB" id="M0C8N2"/>
<dbReference type="NCBIfam" id="TIGR01926">
    <property type="entry name" value="peroxid_rel"/>
    <property type="match status" value="1"/>
</dbReference>
<feature type="domain" description="Carboxymuconolactone decarboxylase-like" evidence="2">
    <location>
        <begin position="61"/>
        <end position="107"/>
    </location>
</feature>
<evidence type="ECO:0000313" key="3">
    <source>
        <dbReference type="EMBL" id="ELZ19580.1"/>
    </source>
</evidence>
<evidence type="ECO:0000256" key="1">
    <source>
        <dbReference type="SAM" id="MobiDB-lite"/>
    </source>
</evidence>
<dbReference type="InterPro" id="IPR003779">
    <property type="entry name" value="CMD-like"/>
</dbReference>
<reference evidence="3 4" key="1">
    <citation type="journal article" date="2014" name="PLoS Genet.">
        <title>Phylogenetically driven sequencing of extremely halophilic archaea reveals strategies for static and dynamic osmo-response.</title>
        <authorList>
            <person name="Becker E.A."/>
            <person name="Seitzer P.M."/>
            <person name="Tritt A."/>
            <person name="Larsen D."/>
            <person name="Krusor M."/>
            <person name="Yao A.I."/>
            <person name="Wu D."/>
            <person name="Madern D."/>
            <person name="Eisen J.A."/>
            <person name="Darling A.E."/>
            <person name="Facciotti M.T."/>
        </authorList>
    </citation>
    <scope>NUCLEOTIDE SEQUENCE [LARGE SCALE GENOMIC DNA]</scope>
    <source>
        <strain evidence="3 4">JCM 13891</strain>
    </source>
</reference>
<evidence type="ECO:0000313" key="4">
    <source>
        <dbReference type="Proteomes" id="UP000011657"/>
    </source>
</evidence>
<dbReference type="Gene3D" id="1.20.1290.10">
    <property type="entry name" value="AhpD-like"/>
    <property type="match status" value="1"/>
</dbReference>
<dbReference type="Gene3D" id="1.20.5.810">
    <property type="entry name" value="AhpD-like"/>
    <property type="match status" value="1"/>
</dbReference>
<dbReference type="NCBIfam" id="TIGR00778">
    <property type="entry name" value="ahpD_dom"/>
    <property type="match status" value="1"/>
</dbReference>
<gene>
    <name evidence="3" type="ORF">C477_07918</name>
</gene>
<dbReference type="RefSeq" id="WP_008893900.1">
    <property type="nucleotide sequence ID" value="NZ_AOIS01000029.1"/>
</dbReference>
<dbReference type="GO" id="GO:0051920">
    <property type="term" value="F:peroxiredoxin activity"/>
    <property type="evidence" value="ECO:0007669"/>
    <property type="project" value="InterPro"/>
</dbReference>
<keyword evidence="3" id="KW-0575">Peroxidase</keyword>
<dbReference type="InterPro" id="IPR010195">
    <property type="entry name" value="Uncharacterised_peroxidase-rel"/>
</dbReference>
<dbReference type="PATRIC" id="fig|1227488.3.peg.1558"/>
<dbReference type="OrthoDB" id="167846at2157"/>
<dbReference type="PANTHER" id="PTHR35446:SF2">
    <property type="entry name" value="CARBOXYMUCONOLACTONE DECARBOXYLASE-LIKE DOMAIN-CONTAINING PROTEIN"/>
    <property type="match status" value="1"/>
</dbReference>
<protein>
    <submittedName>
        <fullName evidence="3">Peroxidase-like protein</fullName>
    </submittedName>
</protein>